<feature type="domain" description="HTH tetR-type" evidence="6">
    <location>
        <begin position="73"/>
        <end position="133"/>
    </location>
</feature>
<name>A0A5Q2RMF0_9ACTN</name>
<evidence type="ECO:0000256" key="1">
    <source>
        <dbReference type="ARBA" id="ARBA00023015"/>
    </source>
</evidence>
<protein>
    <submittedName>
        <fullName evidence="7">TetR family transcriptional regulator</fullName>
    </submittedName>
</protein>
<dbReference type="Proteomes" id="UP000334019">
    <property type="component" value="Chromosome"/>
</dbReference>
<keyword evidence="8" id="KW-1185">Reference proteome</keyword>
<keyword evidence="2 4" id="KW-0238">DNA-binding</keyword>
<dbReference type="InterPro" id="IPR001647">
    <property type="entry name" value="HTH_TetR"/>
</dbReference>
<dbReference type="KEGG" id="atq:GH723_07925"/>
<evidence type="ECO:0000259" key="6">
    <source>
        <dbReference type="PROSITE" id="PS50977"/>
    </source>
</evidence>
<evidence type="ECO:0000313" key="8">
    <source>
        <dbReference type="Proteomes" id="UP000334019"/>
    </source>
</evidence>
<organism evidence="7 8">
    <name type="scientific">Actinomarinicola tropica</name>
    <dbReference type="NCBI Taxonomy" id="2789776"/>
    <lineage>
        <taxon>Bacteria</taxon>
        <taxon>Bacillati</taxon>
        <taxon>Actinomycetota</taxon>
        <taxon>Acidimicrobiia</taxon>
        <taxon>Acidimicrobiales</taxon>
        <taxon>Iamiaceae</taxon>
        <taxon>Actinomarinicola</taxon>
    </lineage>
</organism>
<dbReference type="PANTHER" id="PTHR30055:SF234">
    <property type="entry name" value="HTH-TYPE TRANSCRIPTIONAL REGULATOR BETI"/>
    <property type="match status" value="1"/>
</dbReference>
<dbReference type="InterPro" id="IPR050109">
    <property type="entry name" value="HTH-type_TetR-like_transc_reg"/>
</dbReference>
<dbReference type="PROSITE" id="PS50977">
    <property type="entry name" value="HTH_TETR_2"/>
    <property type="match status" value="1"/>
</dbReference>
<evidence type="ECO:0000313" key="7">
    <source>
        <dbReference type="EMBL" id="QGG95040.1"/>
    </source>
</evidence>
<dbReference type="AlphaFoldDB" id="A0A5Q2RMF0"/>
<gene>
    <name evidence="7" type="ORF">GH723_07925</name>
</gene>
<dbReference type="PANTHER" id="PTHR30055">
    <property type="entry name" value="HTH-TYPE TRANSCRIPTIONAL REGULATOR RUTR"/>
    <property type="match status" value="1"/>
</dbReference>
<dbReference type="Gene3D" id="1.10.357.10">
    <property type="entry name" value="Tetracycline Repressor, domain 2"/>
    <property type="match status" value="1"/>
</dbReference>
<dbReference type="GO" id="GO:0000976">
    <property type="term" value="F:transcription cis-regulatory region binding"/>
    <property type="evidence" value="ECO:0007669"/>
    <property type="project" value="TreeGrafter"/>
</dbReference>
<dbReference type="Pfam" id="PF00440">
    <property type="entry name" value="TetR_N"/>
    <property type="match status" value="1"/>
</dbReference>
<keyword evidence="1" id="KW-0805">Transcription regulation</keyword>
<proteinExistence type="predicted"/>
<sequence length="271" mass="28694">MAPCVEDRRRTGRGPWAVGPVRVVRSHQFRGAPGRSTQARPADGGCRPPNNRYYGGVPDDTSPAAPVDDGVDDPVRERLIDAAAEVFARDGYDGARIQDIVRSAGLTTGAVYGRFRGKGELLHEAVVTRAVPQGPVSPAGLGQMSEVVRGSAHQIAGPLHEREALLLETYVAARREPDVAGAIHDANDRWLTAMAPLVEAALSDGTIDEGVDPAAVLFLVRILRLGLLVHRGSGLPGPSQDGWDELMSRVVASFGAEGPGEADRDTTDTTT</sequence>
<dbReference type="PRINTS" id="PR00455">
    <property type="entry name" value="HTHTETR"/>
</dbReference>
<accession>A0A5Q2RMF0</accession>
<evidence type="ECO:0000256" key="2">
    <source>
        <dbReference type="ARBA" id="ARBA00023125"/>
    </source>
</evidence>
<dbReference type="SUPFAM" id="SSF48498">
    <property type="entry name" value="Tetracyclin repressor-like, C-terminal domain"/>
    <property type="match status" value="1"/>
</dbReference>
<dbReference type="EMBL" id="CP045851">
    <property type="protein sequence ID" value="QGG95040.1"/>
    <property type="molecule type" value="Genomic_DNA"/>
</dbReference>
<evidence type="ECO:0000256" key="5">
    <source>
        <dbReference type="SAM" id="MobiDB-lite"/>
    </source>
</evidence>
<dbReference type="GO" id="GO:0003700">
    <property type="term" value="F:DNA-binding transcription factor activity"/>
    <property type="evidence" value="ECO:0007669"/>
    <property type="project" value="TreeGrafter"/>
</dbReference>
<dbReference type="SUPFAM" id="SSF46689">
    <property type="entry name" value="Homeodomain-like"/>
    <property type="match status" value="1"/>
</dbReference>
<evidence type="ECO:0000256" key="4">
    <source>
        <dbReference type="PROSITE-ProRule" id="PRU00335"/>
    </source>
</evidence>
<dbReference type="InterPro" id="IPR036271">
    <property type="entry name" value="Tet_transcr_reg_TetR-rel_C_sf"/>
</dbReference>
<feature type="DNA-binding region" description="H-T-H motif" evidence="4">
    <location>
        <begin position="96"/>
        <end position="115"/>
    </location>
</feature>
<dbReference type="InterPro" id="IPR009057">
    <property type="entry name" value="Homeodomain-like_sf"/>
</dbReference>
<feature type="region of interest" description="Disordered" evidence="5">
    <location>
        <begin position="27"/>
        <end position="49"/>
    </location>
</feature>
<reference evidence="7 8" key="1">
    <citation type="submission" date="2019-11" db="EMBL/GenBank/DDBJ databases">
        <authorList>
            <person name="He Y."/>
        </authorList>
    </citation>
    <scope>NUCLEOTIDE SEQUENCE [LARGE SCALE GENOMIC DNA]</scope>
    <source>
        <strain evidence="7 8">SCSIO 58843</strain>
    </source>
</reference>
<keyword evidence="3" id="KW-0804">Transcription</keyword>
<evidence type="ECO:0000256" key="3">
    <source>
        <dbReference type="ARBA" id="ARBA00023163"/>
    </source>
</evidence>